<comment type="similarity">
    <text evidence="3 4">Belongs to the calcineurin regulatory subunit family.</text>
</comment>
<dbReference type="EMBL" id="ASHM01056060">
    <property type="protein sequence ID" value="PNX88263.1"/>
    <property type="molecule type" value="Genomic_DNA"/>
</dbReference>
<evidence type="ECO:0000256" key="3">
    <source>
        <dbReference type="ARBA" id="ARBA00023774"/>
    </source>
</evidence>
<feature type="domain" description="EF-hand" evidence="5">
    <location>
        <begin position="21"/>
        <end position="56"/>
    </location>
</feature>
<keyword evidence="1 4" id="KW-0677">Repeat</keyword>
<dbReference type="STRING" id="57577.A0A2K3M9W2"/>
<comment type="caution">
    <text evidence="6">The sequence shown here is derived from an EMBL/GenBank/DDBJ whole genome shotgun (WGS) entry which is preliminary data.</text>
</comment>
<dbReference type="GO" id="GO:0019900">
    <property type="term" value="F:kinase binding"/>
    <property type="evidence" value="ECO:0007669"/>
    <property type="project" value="UniProtKB-UniRule"/>
</dbReference>
<accession>A0A2K3M9W2</accession>
<gene>
    <name evidence="6" type="ORF">L195_g043644</name>
    <name evidence="7" type="ORF">L195_g044366</name>
</gene>
<dbReference type="PANTHER" id="PTHR23056:SF103">
    <property type="entry name" value="CALCINEURIN B-LIKE PROTEIN"/>
    <property type="match status" value="1"/>
</dbReference>
<feature type="non-terminal residue" evidence="6">
    <location>
        <position position="1"/>
    </location>
</feature>
<keyword evidence="4" id="KW-0479">Metal-binding</keyword>
<dbReference type="InterPro" id="IPR018247">
    <property type="entry name" value="EF_Hand_1_Ca_BS"/>
</dbReference>
<keyword evidence="2 4" id="KW-0106">Calcium</keyword>
<dbReference type="InterPro" id="IPR045198">
    <property type="entry name" value="CNBL1-10"/>
</dbReference>
<evidence type="ECO:0000313" key="6">
    <source>
        <dbReference type="EMBL" id="PNX87553.1"/>
    </source>
</evidence>
<evidence type="ECO:0000259" key="5">
    <source>
        <dbReference type="PROSITE" id="PS50222"/>
    </source>
</evidence>
<comment type="function">
    <text evidence="4">Acts as a calcium sensor. CBL proteins interact with CIPK serine-threonine protein kinases. Binding of a CBL protein to the regulatory NAF domain of a CIPK protein lead to the activation of the kinase in a calcium-dependent manner.</text>
</comment>
<dbReference type="PROSITE" id="PS00018">
    <property type="entry name" value="EF_HAND_1"/>
    <property type="match status" value="1"/>
</dbReference>
<organism evidence="6 8">
    <name type="scientific">Trifolium pratense</name>
    <name type="common">Red clover</name>
    <dbReference type="NCBI Taxonomy" id="57577"/>
    <lineage>
        <taxon>Eukaryota</taxon>
        <taxon>Viridiplantae</taxon>
        <taxon>Streptophyta</taxon>
        <taxon>Embryophyta</taxon>
        <taxon>Tracheophyta</taxon>
        <taxon>Spermatophyta</taxon>
        <taxon>Magnoliopsida</taxon>
        <taxon>eudicotyledons</taxon>
        <taxon>Gunneridae</taxon>
        <taxon>Pentapetalae</taxon>
        <taxon>rosids</taxon>
        <taxon>fabids</taxon>
        <taxon>Fabales</taxon>
        <taxon>Fabaceae</taxon>
        <taxon>Papilionoideae</taxon>
        <taxon>50 kb inversion clade</taxon>
        <taxon>NPAAA clade</taxon>
        <taxon>Hologalegina</taxon>
        <taxon>IRL clade</taxon>
        <taxon>Trifolieae</taxon>
        <taxon>Trifolium</taxon>
    </lineage>
</organism>
<proteinExistence type="inferred from homology"/>
<dbReference type="AlphaFoldDB" id="A0A2K3M9W2"/>
<evidence type="ECO:0000313" key="8">
    <source>
        <dbReference type="Proteomes" id="UP000236291"/>
    </source>
</evidence>
<dbReference type="PROSITE" id="PS50222">
    <property type="entry name" value="EF_HAND_2"/>
    <property type="match status" value="2"/>
</dbReference>
<dbReference type="SUPFAM" id="SSF47473">
    <property type="entry name" value="EF-hand"/>
    <property type="match status" value="1"/>
</dbReference>
<protein>
    <recommendedName>
        <fullName evidence="4">Calcineurin B-like protein</fullName>
    </recommendedName>
</protein>
<dbReference type="Proteomes" id="UP000236291">
    <property type="component" value="Unassembled WGS sequence"/>
</dbReference>
<evidence type="ECO:0000313" key="7">
    <source>
        <dbReference type="EMBL" id="PNX88263.1"/>
    </source>
</evidence>
<name>A0A2K3M9W2_TRIPR</name>
<dbReference type="Gene3D" id="1.10.238.10">
    <property type="entry name" value="EF-hand"/>
    <property type="match status" value="1"/>
</dbReference>
<evidence type="ECO:0000256" key="4">
    <source>
        <dbReference type="RuleBase" id="RU369080"/>
    </source>
</evidence>
<reference evidence="6 8" key="1">
    <citation type="journal article" date="2014" name="Am. J. Bot.">
        <title>Genome assembly and annotation for red clover (Trifolium pratense; Fabaceae).</title>
        <authorList>
            <person name="Istvanek J."/>
            <person name="Jaros M."/>
            <person name="Krenek A."/>
            <person name="Repkova J."/>
        </authorList>
    </citation>
    <scope>NUCLEOTIDE SEQUENCE [LARGE SCALE GENOMIC DNA]</scope>
    <source>
        <strain evidence="8">cv. Tatra</strain>
        <tissue evidence="6">Young leaves</tissue>
    </source>
</reference>
<dbReference type="GO" id="GO:0005509">
    <property type="term" value="F:calcium ion binding"/>
    <property type="evidence" value="ECO:0007669"/>
    <property type="project" value="UniProtKB-UniRule"/>
</dbReference>
<dbReference type="InterPro" id="IPR011992">
    <property type="entry name" value="EF-hand-dom_pair"/>
</dbReference>
<dbReference type="PANTHER" id="PTHR23056">
    <property type="entry name" value="CALCINEURIN B"/>
    <property type="match status" value="1"/>
</dbReference>
<reference evidence="6 8" key="2">
    <citation type="journal article" date="2017" name="Front. Plant Sci.">
        <title>Gene Classification and Mining of Molecular Markers Useful in Red Clover (Trifolium pratense) Breeding.</title>
        <authorList>
            <person name="Istvanek J."/>
            <person name="Dluhosova J."/>
            <person name="Dluhos P."/>
            <person name="Patkova L."/>
            <person name="Nedelnik J."/>
            <person name="Repkova J."/>
        </authorList>
    </citation>
    <scope>NUCLEOTIDE SEQUENCE [LARGE SCALE GENOMIC DNA]</scope>
    <source>
        <strain evidence="8">cv. Tatra</strain>
        <tissue evidence="6">Young leaves</tissue>
    </source>
</reference>
<evidence type="ECO:0000256" key="2">
    <source>
        <dbReference type="ARBA" id="ARBA00022837"/>
    </source>
</evidence>
<evidence type="ECO:0000256" key="1">
    <source>
        <dbReference type="ARBA" id="ARBA00022737"/>
    </source>
</evidence>
<dbReference type="InterPro" id="IPR002048">
    <property type="entry name" value="EF_hand_dom"/>
</dbReference>
<comment type="subcellular location">
    <subcellularLocation>
        <location evidence="4">Membrane</location>
    </subcellularLocation>
</comment>
<comment type="subunit">
    <text evidence="4">Homodimer. Interacts with CIPK.</text>
</comment>
<keyword evidence="4" id="KW-0472">Membrane</keyword>
<dbReference type="GO" id="GO:0016020">
    <property type="term" value="C:membrane"/>
    <property type="evidence" value="ECO:0007669"/>
    <property type="project" value="UniProtKB-SubCell"/>
</dbReference>
<feature type="domain" description="EF-hand" evidence="5">
    <location>
        <begin position="58"/>
        <end position="85"/>
    </location>
</feature>
<dbReference type="EMBL" id="ASHM01054155">
    <property type="protein sequence ID" value="PNX87553.1"/>
    <property type="molecule type" value="Genomic_DNA"/>
</dbReference>
<dbReference type="GO" id="GO:0019722">
    <property type="term" value="P:calcium-mediated signaling"/>
    <property type="evidence" value="ECO:0007669"/>
    <property type="project" value="UniProtKB-UniRule"/>
</dbReference>
<sequence>VSVSDVEALFELFKSISGSVVDDGLISKIFDLFDVKRKGVIDFSDFVRALNVFHPNAPQEVKIDFSFRLYDLDNTGYIERDEVKC</sequence>